<dbReference type="InterPro" id="IPR002508">
    <property type="entry name" value="MurNAc-LAA_cat"/>
</dbReference>
<evidence type="ECO:0000259" key="4">
    <source>
        <dbReference type="SMART" id="SM00646"/>
    </source>
</evidence>
<dbReference type="GO" id="GO:0009253">
    <property type="term" value="P:peptidoglycan catabolic process"/>
    <property type="evidence" value="ECO:0007669"/>
    <property type="project" value="InterPro"/>
</dbReference>
<evidence type="ECO:0000313" key="5">
    <source>
        <dbReference type="EMBL" id="OHX68128.1"/>
    </source>
</evidence>
<comment type="catalytic activity">
    <reaction evidence="1">
        <text>Hydrolyzes the link between N-acetylmuramoyl residues and L-amino acid residues in certain cell-wall glycopeptides.</text>
        <dbReference type="EC" id="3.5.1.28"/>
    </reaction>
</comment>
<dbReference type="PANTHER" id="PTHR30404:SF0">
    <property type="entry name" value="N-ACETYLMURAMOYL-L-ALANINE AMIDASE AMIC"/>
    <property type="match status" value="1"/>
</dbReference>
<reference evidence="5 6" key="1">
    <citation type="journal article" date="2012" name="Int. J. Syst. Evol. Microbiol.">
        <title>Flammeovirga pacifica sp. nov., isolated from deep-sea sediment.</title>
        <authorList>
            <person name="Xu H."/>
            <person name="Fu Y."/>
            <person name="Yang N."/>
            <person name="Ding Z."/>
            <person name="Lai Q."/>
            <person name="Zeng R."/>
        </authorList>
    </citation>
    <scope>NUCLEOTIDE SEQUENCE [LARGE SCALE GENOMIC DNA]</scope>
    <source>
        <strain evidence="6">DSM 24597 / LMG 26175 / WPAGA1</strain>
    </source>
</reference>
<keyword evidence="3" id="KW-0378">Hydrolase</keyword>
<dbReference type="SUPFAM" id="SSF53187">
    <property type="entry name" value="Zn-dependent exopeptidases"/>
    <property type="match status" value="1"/>
</dbReference>
<evidence type="ECO:0000313" key="6">
    <source>
        <dbReference type="Proteomes" id="UP000179797"/>
    </source>
</evidence>
<dbReference type="EMBL" id="JRYR02000001">
    <property type="protein sequence ID" value="OHX68128.1"/>
    <property type="molecule type" value="Genomic_DNA"/>
</dbReference>
<accession>A0A1S1Z4B4</accession>
<dbReference type="Pfam" id="PF01520">
    <property type="entry name" value="Amidase_3"/>
    <property type="match status" value="1"/>
</dbReference>
<gene>
    <name evidence="5" type="ORF">NH26_18150</name>
</gene>
<proteinExistence type="predicted"/>
<dbReference type="STRING" id="915059.NH26_18150"/>
<protein>
    <recommendedName>
        <fullName evidence="2">N-acetylmuramoyl-L-alanine amidase</fullName>
        <ecNumber evidence="2">3.5.1.28</ecNumber>
    </recommendedName>
</protein>
<feature type="domain" description="MurNAc-LAA" evidence="4">
    <location>
        <begin position="80"/>
        <end position="195"/>
    </location>
</feature>
<dbReference type="SMART" id="SM00646">
    <property type="entry name" value="Ami_3"/>
    <property type="match status" value="1"/>
</dbReference>
<dbReference type="SUPFAM" id="SSF110997">
    <property type="entry name" value="Sporulation related repeat"/>
    <property type="match status" value="1"/>
</dbReference>
<dbReference type="Gene3D" id="3.40.630.40">
    <property type="entry name" value="Zn-dependent exopeptidases"/>
    <property type="match status" value="1"/>
</dbReference>
<keyword evidence="6" id="KW-1185">Reference proteome</keyword>
<dbReference type="InterPro" id="IPR050695">
    <property type="entry name" value="N-acetylmuramoyl_amidase_3"/>
</dbReference>
<dbReference type="Proteomes" id="UP000179797">
    <property type="component" value="Unassembled WGS sequence"/>
</dbReference>
<dbReference type="InterPro" id="IPR036680">
    <property type="entry name" value="SPOR-like_sf"/>
</dbReference>
<dbReference type="AlphaFoldDB" id="A0A1S1Z4B4"/>
<evidence type="ECO:0000256" key="1">
    <source>
        <dbReference type="ARBA" id="ARBA00001561"/>
    </source>
</evidence>
<dbReference type="CDD" id="cd02696">
    <property type="entry name" value="MurNAc-LAA"/>
    <property type="match status" value="1"/>
</dbReference>
<evidence type="ECO:0000256" key="2">
    <source>
        <dbReference type="ARBA" id="ARBA00011901"/>
    </source>
</evidence>
<name>A0A1S1Z4B4_FLAPC</name>
<dbReference type="PANTHER" id="PTHR30404">
    <property type="entry name" value="N-ACETYLMURAMOYL-L-ALANINE AMIDASE"/>
    <property type="match status" value="1"/>
</dbReference>
<dbReference type="GO" id="GO:0042834">
    <property type="term" value="F:peptidoglycan binding"/>
    <property type="evidence" value="ECO:0007669"/>
    <property type="project" value="InterPro"/>
</dbReference>
<comment type="caution">
    <text evidence="5">The sequence shown here is derived from an EMBL/GenBank/DDBJ whole genome shotgun (WGS) entry which is preliminary data.</text>
</comment>
<dbReference type="GO" id="GO:0030288">
    <property type="term" value="C:outer membrane-bounded periplasmic space"/>
    <property type="evidence" value="ECO:0007669"/>
    <property type="project" value="TreeGrafter"/>
</dbReference>
<sequence length="420" mass="48823">MDNHKEYSFKRKIVIVIDPGHGGEDVGKPKSHPKSYLKNEADLNLDIALRLGGYLEERVKNVDIKYTRKTDRTLTLNERVDFANKVKADYFISIHCNSLKDKNYKGTQVHIQSKKFPTSYALAKSIDSELRRTGRVSKGIRDQNDRGHNLQVLQYSEMPGVLVECGFMSNHEEEKFLNSGKGQTYIASALYRGIRKFENLKTKPAADKRYPYYRVQIGTITDKKELTYKKYRRLNMQIEPVAIQNKYILYVGREYEKKYIDKLLATVKKKGFKDAFIRKFEKPQVQKTAPKKVISPPVQEKKTDTTTVAVQKTDINKGTKEEINPNELHFYRIQIMSSDKKLDLNKNEFTKLGESIYLFYDDSTKNPYKYQVLVGKYYAKSKAQEVREKVRKKGFPDAFIVTVKQSEARKSLDIYIPKNN</sequence>
<organism evidence="5 6">
    <name type="scientific">Flammeovirga pacifica</name>
    <dbReference type="NCBI Taxonomy" id="915059"/>
    <lineage>
        <taxon>Bacteria</taxon>
        <taxon>Pseudomonadati</taxon>
        <taxon>Bacteroidota</taxon>
        <taxon>Cytophagia</taxon>
        <taxon>Cytophagales</taxon>
        <taxon>Flammeovirgaceae</taxon>
        <taxon>Flammeovirga</taxon>
    </lineage>
</organism>
<dbReference type="GO" id="GO:0008745">
    <property type="term" value="F:N-acetylmuramoyl-L-alanine amidase activity"/>
    <property type="evidence" value="ECO:0007669"/>
    <property type="project" value="UniProtKB-EC"/>
</dbReference>
<dbReference type="EC" id="3.5.1.28" evidence="2"/>
<evidence type="ECO:0000256" key="3">
    <source>
        <dbReference type="ARBA" id="ARBA00022801"/>
    </source>
</evidence>